<gene>
    <name evidence="1" type="ORF">DSL64_14060</name>
</gene>
<accession>A0A3D8YDW0</accession>
<dbReference type="AlphaFoldDB" id="A0A3D8YDW0"/>
<keyword evidence="2" id="KW-1185">Reference proteome</keyword>
<evidence type="ECO:0008006" key="3">
    <source>
        <dbReference type="Google" id="ProtNLM"/>
    </source>
</evidence>
<organism evidence="1 2">
    <name type="scientific">Dyadobacter luteus</name>
    <dbReference type="NCBI Taxonomy" id="2259619"/>
    <lineage>
        <taxon>Bacteria</taxon>
        <taxon>Pseudomonadati</taxon>
        <taxon>Bacteroidota</taxon>
        <taxon>Cytophagia</taxon>
        <taxon>Cytophagales</taxon>
        <taxon>Spirosomataceae</taxon>
        <taxon>Dyadobacter</taxon>
    </lineage>
</organism>
<dbReference type="RefSeq" id="WP_115831628.1">
    <property type="nucleotide sequence ID" value="NZ_QNUL01000010.1"/>
</dbReference>
<dbReference type="EMBL" id="QNUL01000010">
    <property type="protein sequence ID" value="REA60742.1"/>
    <property type="molecule type" value="Genomic_DNA"/>
</dbReference>
<dbReference type="Pfam" id="PF14356">
    <property type="entry name" value="DUF4403"/>
    <property type="match status" value="1"/>
</dbReference>
<comment type="caution">
    <text evidence="1">The sequence shown here is derived from an EMBL/GenBank/DDBJ whole genome shotgun (WGS) entry which is preliminary data.</text>
</comment>
<dbReference type="OrthoDB" id="617059at2"/>
<dbReference type="InterPro" id="IPR025515">
    <property type="entry name" value="DUF4403"/>
</dbReference>
<reference evidence="1 2" key="1">
    <citation type="submission" date="2018-07" db="EMBL/GenBank/DDBJ databases">
        <title>Dyadobacter roseus sp. nov., isolated from rose rhizosphere soil.</title>
        <authorList>
            <person name="Chen L."/>
        </authorList>
    </citation>
    <scope>NUCLEOTIDE SEQUENCE [LARGE SCALE GENOMIC DNA]</scope>
    <source>
        <strain evidence="1 2">RS19</strain>
    </source>
</reference>
<evidence type="ECO:0000313" key="1">
    <source>
        <dbReference type="EMBL" id="REA60742.1"/>
    </source>
</evidence>
<evidence type="ECO:0000313" key="2">
    <source>
        <dbReference type="Proteomes" id="UP000256373"/>
    </source>
</evidence>
<name>A0A3D8YDW0_9BACT</name>
<proteinExistence type="predicted"/>
<protein>
    <recommendedName>
        <fullName evidence="3">DUF4403 domain-containing protein</fullName>
    </recommendedName>
</protein>
<sequence>MEEYQYSDKELQNEKHLSVLNVPIEIPVAEIENQLNQKLKGLIYEDNSYEDDGNDNLKAKVWKINPIKMVALESSFLFEVPLKIWVSAGYKISPLGMTMSGYKDTEFSIKIRLISKIAFTPDWKVKSETYVDSYDWITEPSVKVAGINIPIKSMVSRMLNKNFEKITDAIDEQVAENIELKSNVEVAWNLAHQPVMLAKEFDTWLVIKPTGIVMTPLLAKNGVLKSVIGINGYTQTITSAVKPSVPVSPKLPDLKIVENVSDNFRVSLISLVSYEEAGRQATNRFKGEKFSFLGGKYSVQVTSVEMYGQNEKLVIKAGLSGSMNGFIFLKGVPHYDPTTQQLSLKGLDYDLDTRNSILKTANWLLQGQFARMMEKKMVFPVGEQIGDAKKTIQTALANYKVVDGVVVKGTLTDIIPDKVYLTPKHIYSVVFAQGKVNLRVEGLRSF</sequence>
<dbReference type="Proteomes" id="UP000256373">
    <property type="component" value="Unassembled WGS sequence"/>
</dbReference>